<gene>
    <name evidence="2" type="ORF">F2Q70_00011338</name>
</gene>
<dbReference type="EMBL" id="QGKY02000089">
    <property type="protein sequence ID" value="KAF2611052.1"/>
    <property type="molecule type" value="Genomic_DNA"/>
</dbReference>
<proteinExistence type="predicted"/>
<organism evidence="2">
    <name type="scientific">Brassica cretica</name>
    <name type="common">Mustard</name>
    <dbReference type="NCBI Taxonomy" id="69181"/>
    <lineage>
        <taxon>Eukaryota</taxon>
        <taxon>Viridiplantae</taxon>
        <taxon>Streptophyta</taxon>
        <taxon>Embryophyta</taxon>
        <taxon>Tracheophyta</taxon>
        <taxon>Spermatophyta</taxon>
        <taxon>Magnoliopsida</taxon>
        <taxon>eudicotyledons</taxon>
        <taxon>Gunneridae</taxon>
        <taxon>Pentapetalae</taxon>
        <taxon>rosids</taxon>
        <taxon>malvids</taxon>
        <taxon>Brassicales</taxon>
        <taxon>Brassicaceae</taxon>
        <taxon>Brassiceae</taxon>
        <taxon>Brassica</taxon>
    </lineage>
</organism>
<dbReference type="AlphaFoldDB" id="A0A8S9LWZ0"/>
<accession>A0A8S9LWZ0</accession>
<reference evidence="2" key="1">
    <citation type="submission" date="2019-12" db="EMBL/GenBank/DDBJ databases">
        <title>Genome sequencing and annotation of Brassica cretica.</title>
        <authorList>
            <person name="Studholme D.J."/>
            <person name="Sarris P.F."/>
        </authorList>
    </citation>
    <scope>NUCLEOTIDE SEQUENCE</scope>
    <source>
        <strain evidence="2">PFS-102/07</strain>
        <tissue evidence="2">Leaf</tissue>
    </source>
</reference>
<feature type="region of interest" description="Disordered" evidence="1">
    <location>
        <begin position="1"/>
        <end position="34"/>
    </location>
</feature>
<protein>
    <submittedName>
        <fullName evidence="2">Uncharacterized protein</fullName>
    </submittedName>
</protein>
<comment type="caution">
    <text evidence="2">The sequence shown here is derived from an EMBL/GenBank/DDBJ whole genome shotgun (WGS) entry which is preliminary data.</text>
</comment>
<sequence length="413" mass="45518">MSSSQNDKKSSDAEMVEASSQAPESTPSDNAPSCVANFLSFREKMARRKAEKEPIHVCAEPPSSPAPVVTPAVDHVVQAPQDAGEQSLLVALECIHSRDLAWATIDGGMAVVQTLQGENRSSLQAEEVKLSACKGDLAAVDGSFGPILADLKSECFLPACSEDPEGQDPAVGGNGDGAAPSLDEAMGEEEYNFQPCTAVFMFSGLAACGFESPPHCGFYEWVFSLRFYASNSDGVEGSFYELSSHIFLPRGMLYSWSVFEDFPQSLNFAEFLRTLNMSIEACFRISYLLISYLEMLKTSVLGLGQDLGLLLVLGGAMTNSTYVSRCSFDLIPYRFKVRDKFSAYMTCLESSLWDGLVCLGRWEFDVISNELGGGLYRLDLREEYVFEKMLMRMTVAFFRPGFRLCDVWRERVS</sequence>
<name>A0A8S9LWZ0_BRACR</name>
<feature type="compositionally biased region" description="Basic and acidic residues" evidence="1">
    <location>
        <begin position="1"/>
        <end position="12"/>
    </location>
</feature>
<evidence type="ECO:0000256" key="1">
    <source>
        <dbReference type="SAM" id="MobiDB-lite"/>
    </source>
</evidence>
<evidence type="ECO:0000313" key="2">
    <source>
        <dbReference type="EMBL" id="KAF2611052.1"/>
    </source>
</evidence>
<feature type="compositionally biased region" description="Polar residues" evidence="1">
    <location>
        <begin position="18"/>
        <end position="31"/>
    </location>
</feature>